<feature type="region of interest" description="Disordered" evidence="6">
    <location>
        <begin position="1"/>
        <end position="33"/>
    </location>
</feature>
<dbReference type="AlphaFoldDB" id="A0A444IPT0"/>
<comment type="subcellular location">
    <subcellularLocation>
        <location evidence="1">Cytoplasm</location>
    </subcellularLocation>
</comment>
<keyword evidence="2" id="KW-0963">Cytoplasm</keyword>
<comment type="caution">
    <text evidence="7">The sequence shown here is derived from an EMBL/GenBank/DDBJ whole genome shotgun (WGS) entry which is preliminary data.</text>
</comment>
<dbReference type="SUPFAM" id="SSF48452">
    <property type="entry name" value="TPR-like"/>
    <property type="match status" value="1"/>
</dbReference>
<organism evidence="7 8">
    <name type="scientific">Candidatus Electrothrix communis</name>
    <dbReference type="NCBI Taxonomy" id="1859133"/>
    <lineage>
        <taxon>Bacteria</taxon>
        <taxon>Pseudomonadati</taxon>
        <taxon>Thermodesulfobacteriota</taxon>
        <taxon>Desulfobulbia</taxon>
        <taxon>Desulfobulbales</taxon>
        <taxon>Desulfobulbaceae</taxon>
        <taxon>Candidatus Electrothrix</taxon>
    </lineage>
</organism>
<keyword evidence="3" id="KW-0677">Repeat</keyword>
<evidence type="ECO:0000256" key="1">
    <source>
        <dbReference type="ARBA" id="ARBA00004496"/>
    </source>
</evidence>
<evidence type="ECO:0000256" key="4">
    <source>
        <dbReference type="ARBA" id="ARBA00022803"/>
    </source>
</evidence>
<feature type="compositionally biased region" description="Basic and acidic residues" evidence="6">
    <location>
        <begin position="15"/>
        <end position="33"/>
    </location>
</feature>
<name>A0A444IPT0_9BACT</name>
<dbReference type="Gene3D" id="1.25.40.10">
    <property type="entry name" value="Tetratricopeptide repeat domain"/>
    <property type="match status" value="1"/>
</dbReference>
<reference evidence="7 8" key="1">
    <citation type="submission" date="2017-01" db="EMBL/GenBank/DDBJ databases">
        <title>The cable genome- insights into the physiology and evolution of filamentous bacteria capable of sulfide oxidation via long distance electron transfer.</title>
        <authorList>
            <person name="Schreiber L."/>
            <person name="Bjerg J.T."/>
            <person name="Boggild A."/>
            <person name="Van De Vossenberg J."/>
            <person name="Meysman F."/>
            <person name="Nielsen L.P."/>
            <person name="Schramm A."/>
            <person name="Kjeldsen K.U."/>
        </authorList>
    </citation>
    <scope>NUCLEOTIDE SEQUENCE [LARGE SCALE GENOMIC DNA]</scope>
    <source>
        <strain evidence="7">A1</strain>
    </source>
</reference>
<evidence type="ECO:0000313" key="8">
    <source>
        <dbReference type="Proteomes" id="UP000288086"/>
    </source>
</evidence>
<dbReference type="InterPro" id="IPR019734">
    <property type="entry name" value="TPR_rpt"/>
</dbReference>
<evidence type="ECO:0000256" key="5">
    <source>
        <dbReference type="ARBA" id="ARBA00038253"/>
    </source>
</evidence>
<sequence>MSTSIQPLSSIGPADPEKAREEELKKDPAKRDYLEGREQFKKGDHSMAAMSFHNALKAFEEKGDEQGVANASDRLGDVCLEKKDFAAALEHYRRAYAICEKEEDSFSTLALNKKIAAIYREQGELDKAMEIIFDMVEHYHLTRNPQGMVEVMAVIAQLYQEKGENQKAADTYRTVASIHKNFKHKRKAEEFTALADELEQA</sequence>
<dbReference type="InterPro" id="IPR011990">
    <property type="entry name" value="TPR-like_helical_dom_sf"/>
</dbReference>
<proteinExistence type="inferred from homology"/>
<dbReference type="Pfam" id="PF14938">
    <property type="entry name" value="SNAP"/>
    <property type="match status" value="1"/>
</dbReference>
<dbReference type="PANTHER" id="PTHR46630">
    <property type="entry name" value="TETRATRICOPEPTIDE REPEAT PROTEIN 29"/>
    <property type="match status" value="1"/>
</dbReference>
<evidence type="ECO:0000256" key="3">
    <source>
        <dbReference type="ARBA" id="ARBA00022737"/>
    </source>
</evidence>
<protein>
    <submittedName>
        <fullName evidence="7">Tetratricopeptide repeat-containing protein</fullName>
    </submittedName>
</protein>
<dbReference type="InterPro" id="IPR051476">
    <property type="entry name" value="Bac_ResReg_Asp_Phosphatase"/>
</dbReference>
<evidence type="ECO:0000256" key="6">
    <source>
        <dbReference type="SAM" id="MobiDB-lite"/>
    </source>
</evidence>
<gene>
    <name evidence="7" type="ORF">VT98_14831</name>
</gene>
<keyword evidence="4" id="KW-0802">TPR repeat</keyword>
<keyword evidence="8" id="KW-1185">Reference proteome</keyword>
<dbReference type="PANTHER" id="PTHR46630:SF1">
    <property type="entry name" value="TETRATRICOPEPTIDE REPEAT PROTEIN 29"/>
    <property type="match status" value="1"/>
</dbReference>
<dbReference type="GO" id="GO:0005737">
    <property type="term" value="C:cytoplasm"/>
    <property type="evidence" value="ECO:0007669"/>
    <property type="project" value="UniProtKB-SubCell"/>
</dbReference>
<dbReference type="EMBL" id="MTKP01000483">
    <property type="protein sequence ID" value="RWX42827.1"/>
    <property type="molecule type" value="Genomic_DNA"/>
</dbReference>
<comment type="similarity">
    <text evidence="5">Belongs to the Rap family.</text>
</comment>
<dbReference type="SMART" id="SM00028">
    <property type="entry name" value="TPR"/>
    <property type="match status" value="3"/>
</dbReference>
<evidence type="ECO:0000313" key="7">
    <source>
        <dbReference type="EMBL" id="RWX42827.1"/>
    </source>
</evidence>
<dbReference type="Proteomes" id="UP000288086">
    <property type="component" value="Unassembled WGS sequence"/>
</dbReference>
<accession>A0A444IPT0</accession>
<evidence type="ECO:0000256" key="2">
    <source>
        <dbReference type="ARBA" id="ARBA00022490"/>
    </source>
</evidence>